<dbReference type="FunFam" id="3.40.50.720:FF:000634">
    <property type="entry name" value="6-phosphogluconate dehydrogenase, decarboxylating"/>
    <property type="match status" value="1"/>
</dbReference>
<dbReference type="PRINTS" id="PR00076">
    <property type="entry name" value="6PGDHDRGNASE"/>
</dbReference>
<dbReference type="GO" id="GO:0004616">
    <property type="term" value="F:phosphogluconate dehydrogenase (decarboxylating) activity"/>
    <property type="evidence" value="ECO:0007669"/>
    <property type="project" value="UniProtKB-EC"/>
</dbReference>
<keyword evidence="4" id="KW-0560">Oxidoreductase</keyword>
<dbReference type="Gene3D" id="1.10.1040.10">
    <property type="entry name" value="N-(1-d-carboxylethyl)-l-norvaline Dehydrogenase, domain 2"/>
    <property type="match status" value="1"/>
</dbReference>
<evidence type="ECO:0000256" key="1">
    <source>
        <dbReference type="ARBA" id="ARBA00004874"/>
    </source>
</evidence>
<evidence type="ECO:0000256" key="3">
    <source>
        <dbReference type="ARBA" id="ARBA00013011"/>
    </source>
</evidence>
<protein>
    <recommendedName>
        <fullName evidence="3">phosphogluconate dehydrogenase (NADP(+)-dependent, decarboxylating)</fullName>
        <ecNumber evidence="3">1.1.1.44</ecNumber>
    </recommendedName>
</protein>
<sequence length="639" mass="71473">LFHLPILQSNQPVRTIHTIRTHCFFIVRNDQLERSGVYREAEDMDKPKRQNSWGEEKVVVFVEANDCLSVESKWKVDKQLKTQKCHKCSLPRLKSEKDLYRIDEKSRAEHYVATVKLNGLGPNFRLERLIGRVRSLYILERPLMEDIKKLAVVGCGSMGGGLALLFAEKGLGVLLNDPSEETMDGILSQAKDGGIGDRISKYTDYKTLCENLDSPKVFLFSLPHGSVGDSVLEGLLPYLMKGDIIIDAGNEHYSNTERRQGKCVTKGIRYVGMGVSGGYQAARRGPSMCPGGDDETLDMILPLLRKVAAKDRRGISCVGKAGTSGSGHYVKMIHNGIEHGMMSAVSEAWGIMVWGLGMKYEEVGDTFEKWNKDEQLASRGTFLIDIGANICRTKKSDGSKVLKEVEDKVVQDITGEEGTGIWSNEEAVELHIPAPTLATAHFLRLASADRAQRSRVKDTFGGDFPPQKLEVKDKSAFLEDLRLATYAACLAAYIQGINEIEEADRMHKWNINYAHVLQIWRAGCIIQADYIADMLQPIFAEFETKDSMNLLFEKSVAQDLKEAQPSLRKIVIKALEGDFVVPALSASLEYIKYSCSLDLPTQFYEAELDYFGKHMYDKKGDDPEGKPETGKHHFEWKAA</sequence>
<dbReference type="GO" id="GO:0006098">
    <property type="term" value="P:pentose-phosphate shunt"/>
    <property type="evidence" value="ECO:0007669"/>
    <property type="project" value="UniProtKB-UniPathway"/>
</dbReference>
<evidence type="ECO:0000256" key="5">
    <source>
        <dbReference type="ARBA" id="ARBA00023064"/>
    </source>
</evidence>
<dbReference type="EC" id="1.1.1.44" evidence="3"/>
<name>A0A4U0X0F8_9PEZI</name>
<dbReference type="UniPathway" id="UPA00115">
    <property type="reaction ID" value="UER00410"/>
</dbReference>
<dbReference type="InterPro" id="IPR036291">
    <property type="entry name" value="NAD(P)-bd_dom_sf"/>
</dbReference>
<gene>
    <name evidence="9" type="ORF">B0A49_08567</name>
</gene>
<dbReference type="Gene3D" id="3.40.50.720">
    <property type="entry name" value="NAD(P)-binding Rossmann-like Domain"/>
    <property type="match status" value="1"/>
</dbReference>
<keyword evidence="5" id="KW-0311">Gluconate utilization</keyword>
<comment type="caution">
    <text evidence="9">The sequence shown here is derived from an EMBL/GenBank/DDBJ whole genome shotgun (WGS) entry which is preliminary data.</text>
</comment>
<comment type="similarity">
    <text evidence="2">Belongs to the 6-phosphogluconate dehydrogenase family.</text>
</comment>
<evidence type="ECO:0000313" key="9">
    <source>
        <dbReference type="EMBL" id="TKA69672.1"/>
    </source>
</evidence>
<dbReference type="Proteomes" id="UP000308768">
    <property type="component" value="Unassembled WGS sequence"/>
</dbReference>
<feature type="domain" description="6-phosphogluconate dehydrogenase C-terminal" evidence="8">
    <location>
        <begin position="327"/>
        <end position="637"/>
    </location>
</feature>
<evidence type="ECO:0000256" key="7">
    <source>
        <dbReference type="SAM" id="MobiDB-lite"/>
    </source>
</evidence>
<dbReference type="InterPro" id="IPR006183">
    <property type="entry name" value="Pgluconate_DH"/>
</dbReference>
<dbReference type="STRING" id="331657.A0A4U0X0F8"/>
<dbReference type="InterPro" id="IPR013328">
    <property type="entry name" value="6PGD_dom2"/>
</dbReference>
<dbReference type="GO" id="GO:0050661">
    <property type="term" value="F:NADP binding"/>
    <property type="evidence" value="ECO:0007669"/>
    <property type="project" value="InterPro"/>
</dbReference>
<comment type="pathway">
    <text evidence="1">Carbohydrate degradation; pentose phosphate pathway; D-ribulose 5-phosphate from D-glucose 6-phosphate (oxidative stage): step 3/3.</text>
</comment>
<dbReference type="Pfam" id="PF03446">
    <property type="entry name" value="NAD_binding_2"/>
    <property type="match status" value="1"/>
</dbReference>
<dbReference type="SUPFAM" id="SSF48179">
    <property type="entry name" value="6-phosphogluconate dehydrogenase C-terminal domain-like"/>
    <property type="match status" value="1"/>
</dbReference>
<evidence type="ECO:0000313" key="10">
    <source>
        <dbReference type="Proteomes" id="UP000308768"/>
    </source>
</evidence>
<evidence type="ECO:0000256" key="4">
    <source>
        <dbReference type="ARBA" id="ARBA00023002"/>
    </source>
</evidence>
<accession>A0A4U0X0F8</accession>
<evidence type="ECO:0000259" key="8">
    <source>
        <dbReference type="SMART" id="SM01350"/>
    </source>
</evidence>
<proteinExistence type="inferred from homology"/>
<dbReference type="InterPro" id="IPR006114">
    <property type="entry name" value="6PGDH_C"/>
</dbReference>
<feature type="non-terminal residue" evidence="9">
    <location>
        <position position="1"/>
    </location>
</feature>
<dbReference type="EMBL" id="NAJN01000707">
    <property type="protein sequence ID" value="TKA69672.1"/>
    <property type="molecule type" value="Genomic_DNA"/>
</dbReference>
<dbReference type="InterPro" id="IPR006115">
    <property type="entry name" value="6PGDH_NADP-bd"/>
</dbReference>
<feature type="region of interest" description="Disordered" evidence="7">
    <location>
        <begin position="619"/>
        <end position="639"/>
    </location>
</feature>
<keyword evidence="10" id="KW-1185">Reference proteome</keyword>
<evidence type="ECO:0000256" key="2">
    <source>
        <dbReference type="ARBA" id="ARBA00008419"/>
    </source>
</evidence>
<dbReference type="SUPFAM" id="SSF51735">
    <property type="entry name" value="NAD(P)-binding Rossmann-fold domains"/>
    <property type="match status" value="1"/>
</dbReference>
<keyword evidence="6" id="KW-0570">Pentose shunt</keyword>
<dbReference type="OrthoDB" id="434986at2759"/>
<dbReference type="GO" id="GO:0019521">
    <property type="term" value="P:D-gluconate metabolic process"/>
    <property type="evidence" value="ECO:0007669"/>
    <property type="project" value="UniProtKB-KW"/>
</dbReference>
<organism evidence="9 10">
    <name type="scientific">Cryomyces minteri</name>
    <dbReference type="NCBI Taxonomy" id="331657"/>
    <lineage>
        <taxon>Eukaryota</taxon>
        <taxon>Fungi</taxon>
        <taxon>Dikarya</taxon>
        <taxon>Ascomycota</taxon>
        <taxon>Pezizomycotina</taxon>
        <taxon>Dothideomycetes</taxon>
        <taxon>Dothideomycetes incertae sedis</taxon>
        <taxon>Cryomyces</taxon>
    </lineage>
</organism>
<dbReference type="SMART" id="SM01350">
    <property type="entry name" value="6PGD"/>
    <property type="match status" value="1"/>
</dbReference>
<evidence type="ECO:0000256" key="6">
    <source>
        <dbReference type="ARBA" id="ARBA00023126"/>
    </source>
</evidence>
<dbReference type="PANTHER" id="PTHR11811">
    <property type="entry name" value="6-PHOSPHOGLUCONATE DEHYDROGENASE"/>
    <property type="match status" value="1"/>
</dbReference>
<dbReference type="InterPro" id="IPR008927">
    <property type="entry name" value="6-PGluconate_DH-like_C_sf"/>
</dbReference>
<dbReference type="Pfam" id="PF00393">
    <property type="entry name" value="6PGD"/>
    <property type="match status" value="1"/>
</dbReference>
<reference evidence="9 10" key="1">
    <citation type="submission" date="2017-03" db="EMBL/GenBank/DDBJ databases">
        <title>Genomes of endolithic fungi from Antarctica.</title>
        <authorList>
            <person name="Coleine C."/>
            <person name="Masonjones S."/>
            <person name="Stajich J.E."/>
        </authorList>
    </citation>
    <scope>NUCLEOTIDE SEQUENCE [LARGE SCALE GENOMIC DNA]</scope>
    <source>
        <strain evidence="9 10">CCFEE 5187</strain>
    </source>
</reference>
<dbReference type="AlphaFoldDB" id="A0A4U0X0F8"/>